<feature type="compositionally biased region" description="Low complexity" evidence="1">
    <location>
        <begin position="346"/>
        <end position="361"/>
    </location>
</feature>
<dbReference type="EMBL" id="MU251591">
    <property type="protein sequence ID" value="KAG9231598.1"/>
    <property type="molecule type" value="Genomic_DNA"/>
</dbReference>
<feature type="compositionally biased region" description="Pro residues" evidence="1">
    <location>
        <begin position="290"/>
        <end position="316"/>
    </location>
</feature>
<accession>A0A9P8C2K0</accession>
<keyword evidence="3" id="KW-1185">Reference proteome</keyword>
<feature type="region of interest" description="Disordered" evidence="1">
    <location>
        <begin position="196"/>
        <end position="220"/>
    </location>
</feature>
<proteinExistence type="predicted"/>
<reference evidence="2" key="1">
    <citation type="journal article" date="2021" name="IMA Fungus">
        <title>Genomic characterization of three marine fungi, including Emericellopsis atlantica sp. nov. with signatures of a generalist lifestyle and marine biomass degradation.</title>
        <authorList>
            <person name="Hagestad O.C."/>
            <person name="Hou L."/>
            <person name="Andersen J.H."/>
            <person name="Hansen E.H."/>
            <person name="Altermark B."/>
            <person name="Li C."/>
            <person name="Kuhnert E."/>
            <person name="Cox R.J."/>
            <person name="Crous P.W."/>
            <person name="Spatafora J.W."/>
            <person name="Lail K."/>
            <person name="Amirebrahimi M."/>
            <person name="Lipzen A."/>
            <person name="Pangilinan J."/>
            <person name="Andreopoulos W."/>
            <person name="Hayes R.D."/>
            <person name="Ng V."/>
            <person name="Grigoriev I.V."/>
            <person name="Jackson S.A."/>
            <person name="Sutton T.D.S."/>
            <person name="Dobson A.D.W."/>
            <person name="Rama T."/>
        </authorList>
    </citation>
    <scope>NUCLEOTIDE SEQUENCE</scope>
    <source>
        <strain evidence="2">TRa018bII</strain>
    </source>
</reference>
<organism evidence="2 3">
    <name type="scientific">Amylocarpus encephaloides</name>
    <dbReference type="NCBI Taxonomy" id="45428"/>
    <lineage>
        <taxon>Eukaryota</taxon>
        <taxon>Fungi</taxon>
        <taxon>Dikarya</taxon>
        <taxon>Ascomycota</taxon>
        <taxon>Pezizomycotina</taxon>
        <taxon>Leotiomycetes</taxon>
        <taxon>Helotiales</taxon>
        <taxon>Helotiales incertae sedis</taxon>
        <taxon>Amylocarpus</taxon>
    </lineage>
</organism>
<dbReference type="AlphaFoldDB" id="A0A9P8C2K0"/>
<gene>
    <name evidence="2" type="ORF">BJ875DRAFT_443940</name>
</gene>
<feature type="compositionally biased region" description="Polar residues" evidence="1">
    <location>
        <begin position="335"/>
        <end position="345"/>
    </location>
</feature>
<evidence type="ECO:0000313" key="3">
    <source>
        <dbReference type="Proteomes" id="UP000824998"/>
    </source>
</evidence>
<feature type="region of interest" description="Disordered" evidence="1">
    <location>
        <begin position="261"/>
        <end position="410"/>
    </location>
</feature>
<evidence type="ECO:0000313" key="2">
    <source>
        <dbReference type="EMBL" id="KAG9231598.1"/>
    </source>
</evidence>
<sequence length="426" mass="47636">MLSEVVFQECGHTDTTSTSLFLRLGWFIMNGKVHPGWCQRCQYARIDTYAYRDQHRHPQRDDARREHPVFEVLQLDGSISVFPANHINSQEKRKALWHCWRCMKARQYRGPDNRGDTAGLCCYNRNARLEWDLWEACPEDDHSESRAPSWPPKPSSILPRVVGACSPPTPIPIPSPRAISTAVPTPIGLGLRHVNVAHSHPGQNPGPPPWDHDEDTEDRGSDVAEPLLRYDEILLTREFLEEQAQLDAADAQAPRNRHVHFEPEAAGRPGPAPGPAPRRAIRPTVSWDPSPAPRPGTSPAVRPAPPPTARPAPRPAPDSVDTRLPNERQTVLLPRSTSADSSDSQRPSARSKSRTAPARSSSPPPIVEYTDDESYALEGAVAADESLEARPQPARRRRWQDDGGYYNSPEYANVLRLTRHIGQDRR</sequence>
<dbReference type="Proteomes" id="UP000824998">
    <property type="component" value="Unassembled WGS sequence"/>
</dbReference>
<comment type="caution">
    <text evidence="2">The sequence shown here is derived from an EMBL/GenBank/DDBJ whole genome shotgun (WGS) entry which is preliminary data.</text>
</comment>
<name>A0A9P8C2K0_9HELO</name>
<protein>
    <submittedName>
        <fullName evidence="2">Uncharacterized protein</fullName>
    </submittedName>
</protein>
<evidence type="ECO:0000256" key="1">
    <source>
        <dbReference type="SAM" id="MobiDB-lite"/>
    </source>
</evidence>